<dbReference type="GO" id="GO:0005886">
    <property type="term" value="C:plasma membrane"/>
    <property type="evidence" value="ECO:0007669"/>
    <property type="project" value="UniProtKB-SubCell"/>
</dbReference>
<organism evidence="13 14">
    <name type="scientific">Paracoccus sanguinis</name>
    <dbReference type="NCBI Taxonomy" id="1545044"/>
    <lineage>
        <taxon>Bacteria</taxon>
        <taxon>Pseudomonadati</taxon>
        <taxon>Pseudomonadota</taxon>
        <taxon>Alphaproteobacteria</taxon>
        <taxon>Rhodobacterales</taxon>
        <taxon>Paracoccaceae</taxon>
        <taxon>Paracoccus</taxon>
    </lineage>
</organism>
<accession>A0A1H2YPU5</accession>
<dbReference type="STRING" id="1545044.SAMN05444276_102936"/>
<dbReference type="NCBIfam" id="NF001454">
    <property type="entry name" value="PRK00315.1"/>
    <property type="match status" value="1"/>
</dbReference>
<evidence type="ECO:0000256" key="10">
    <source>
        <dbReference type="ARBA" id="ARBA00023136"/>
    </source>
</evidence>
<comment type="subunit">
    <text evidence="11">The system is composed of three essential subunits: KdpA, KdpB and KdpC.</text>
</comment>
<gene>
    <name evidence="11" type="primary">kdpC</name>
    <name evidence="13" type="ORF">SAMN05444276_102936</name>
</gene>
<dbReference type="PANTHER" id="PTHR30042:SF2">
    <property type="entry name" value="POTASSIUM-TRANSPORTING ATPASE KDPC SUBUNIT"/>
    <property type="match status" value="1"/>
</dbReference>
<evidence type="ECO:0000256" key="4">
    <source>
        <dbReference type="ARBA" id="ARBA00022692"/>
    </source>
</evidence>
<keyword evidence="7 11" id="KW-0630">Potassium</keyword>
<comment type="similarity">
    <text evidence="11">Belongs to the KdpC family.</text>
</comment>
<keyword evidence="1 11" id="KW-0813">Transport</keyword>
<evidence type="ECO:0000256" key="8">
    <source>
        <dbReference type="ARBA" id="ARBA00022989"/>
    </source>
</evidence>
<dbReference type="Pfam" id="PF02669">
    <property type="entry name" value="KdpC"/>
    <property type="match status" value="1"/>
</dbReference>
<keyword evidence="9 11" id="KW-0406">Ion transport</keyword>
<keyword evidence="3 11" id="KW-0633">Potassium transport</keyword>
<evidence type="ECO:0000256" key="12">
    <source>
        <dbReference type="SAM" id="MobiDB-lite"/>
    </source>
</evidence>
<keyword evidence="6 11" id="KW-0067">ATP-binding</keyword>
<evidence type="ECO:0000256" key="2">
    <source>
        <dbReference type="ARBA" id="ARBA00022475"/>
    </source>
</evidence>
<dbReference type="InterPro" id="IPR003820">
    <property type="entry name" value="KdpC"/>
</dbReference>
<evidence type="ECO:0000256" key="11">
    <source>
        <dbReference type="HAMAP-Rule" id="MF_00276"/>
    </source>
</evidence>
<comment type="subcellular location">
    <subcellularLocation>
        <location evidence="11">Cell membrane</location>
        <topology evidence="11">Single-pass membrane protein</topology>
    </subcellularLocation>
</comment>
<keyword evidence="5 11" id="KW-0547">Nucleotide-binding</keyword>
<evidence type="ECO:0000313" key="14">
    <source>
        <dbReference type="Proteomes" id="UP000182944"/>
    </source>
</evidence>
<evidence type="ECO:0000256" key="1">
    <source>
        <dbReference type="ARBA" id="ARBA00022448"/>
    </source>
</evidence>
<evidence type="ECO:0000313" key="13">
    <source>
        <dbReference type="EMBL" id="SDX06991.1"/>
    </source>
</evidence>
<feature type="compositionally biased region" description="Basic residues" evidence="12">
    <location>
        <begin position="183"/>
        <end position="212"/>
    </location>
</feature>
<dbReference type="AlphaFoldDB" id="A0A1H2YPU5"/>
<dbReference type="Proteomes" id="UP000182944">
    <property type="component" value="Unassembled WGS sequence"/>
</dbReference>
<feature type="region of interest" description="Disordered" evidence="12">
    <location>
        <begin position="174"/>
        <end position="231"/>
    </location>
</feature>
<evidence type="ECO:0000256" key="3">
    <source>
        <dbReference type="ARBA" id="ARBA00022538"/>
    </source>
</evidence>
<keyword evidence="14" id="KW-1185">Reference proteome</keyword>
<dbReference type="GO" id="GO:0005524">
    <property type="term" value="F:ATP binding"/>
    <property type="evidence" value="ECO:0007669"/>
    <property type="project" value="UniProtKB-UniRule"/>
</dbReference>
<name>A0A1H2YPU5_9RHOB</name>
<keyword evidence="2 11" id="KW-1003">Cell membrane</keyword>
<keyword evidence="8 11" id="KW-1133">Transmembrane helix</keyword>
<protein>
    <recommendedName>
        <fullName evidence="11">Potassium-transporting ATPase KdpC subunit</fullName>
    </recommendedName>
    <alternativeName>
        <fullName evidence="11">ATP phosphohydrolase [potassium-transporting] C chain</fullName>
    </alternativeName>
    <alternativeName>
        <fullName evidence="11">Potassium-binding and translocating subunit C</fullName>
    </alternativeName>
    <alternativeName>
        <fullName evidence="11">Potassium-translocating ATPase C chain</fullName>
    </alternativeName>
</protein>
<dbReference type="GO" id="GO:0008556">
    <property type="term" value="F:P-type potassium transmembrane transporter activity"/>
    <property type="evidence" value="ECO:0007669"/>
    <property type="project" value="InterPro"/>
</dbReference>
<dbReference type="OrthoDB" id="9788285at2"/>
<comment type="function">
    <text evidence="11">Part of the high-affinity ATP-driven potassium transport (or Kdp) system, which catalyzes the hydrolysis of ATP coupled with the electrogenic transport of potassium into the cytoplasm. This subunit acts as a catalytic chaperone that increases the ATP-binding affinity of the ATP-hydrolyzing subunit KdpB by the formation of a transient KdpB/KdpC/ATP ternary complex.</text>
</comment>
<proteinExistence type="inferred from homology"/>
<evidence type="ECO:0000256" key="6">
    <source>
        <dbReference type="ARBA" id="ARBA00022840"/>
    </source>
</evidence>
<evidence type="ECO:0000256" key="7">
    <source>
        <dbReference type="ARBA" id="ARBA00022958"/>
    </source>
</evidence>
<dbReference type="NCBIfam" id="TIGR00681">
    <property type="entry name" value="kdpC"/>
    <property type="match status" value="1"/>
</dbReference>
<dbReference type="HAMAP" id="MF_00276">
    <property type="entry name" value="KdpC"/>
    <property type="match status" value="1"/>
</dbReference>
<reference evidence="14" key="1">
    <citation type="submission" date="2016-10" db="EMBL/GenBank/DDBJ databases">
        <authorList>
            <person name="Varghese N."/>
            <person name="Submissions S."/>
        </authorList>
    </citation>
    <scope>NUCLEOTIDE SEQUENCE [LARGE SCALE GENOMIC DNA]</scope>
    <source>
        <strain evidence="14">DSM 29303</strain>
    </source>
</reference>
<dbReference type="PANTHER" id="PTHR30042">
    <property type="entry name" value="POTASSIUM-TRANSPORTING ATPASE C CHAIN"/>
    <property type="match status" value="1"/>
</dbReference>
<dbReference type="EMBL" id="FNNA01000002">
    <property type="protein sequence ID" value="SDX06991.1"/>
    <property type="molecule type" value="Genomic_DNA"/>
</dbReference>
<evidence type="ECO:0000256" key="9">
    <source>
        <dbReference type="ARBA" id="ARBA00023065"/>
    </source>
</evidence>
<sequence length="231" mass="24323">MISQLRPALVMIGAFTALLGLAYPLAMTGLAQLVMPAQASGSLVSRDGTVVGSSLIGQDFTRAEYLHPRPSATEPAYNAAASTGSNLGPSSAALLAQVRDRAAAFGPLPVPSEMATASASGLDPHITLDAALRQVDRIAAARGLPADTVTAAIRSASTRPAFGLVGAPIVNVLGARPAGSRPSRGRPRRRRRPRRGRPRARPRRRWSPRCRRRDSCGRSCARPRPGGSCHR</sequence>
<keyword evidence="4 11" id="KW-0812">Transmembrane</keyword>
<keyword evidence="10 11" id="KW-0472">Membrane</keyword>
<evidence type="ECO:0000256" key="5">
    <source>
        <dbReference type="ARBA" id="ARBA00022741"/>
    </source>
</evidence>